<feature type="region of interest" description="Disordered" evidence="5">
    <location>
        <begin position="1"/>
        <end position="49"/>
    </location>
</feature>
<feature type="region of interest" description="Disordered" evidence="5">
    <location>
        <begin position="142"/>
        <end position="203"/>
    </location>
</feature>
<dbReference type="PANTHER" id="PTHR11462">
    <property type="entry name" value="JUN TRANSCRIPTION FACTOR-RELATED"/>
    <property type="match status" value="1"/>
</dbReference>
<dbReference type="GO" id="GO:0000978">
    <property type="term" value="F:RNA polymerase II cis-regulatory region sequence-specific DNA binding"/>
    <property type="evidence" value="ECO:0007669"/>
    <property type="project" value="TreeGrafter"/>
</dbReference>
<keyword evidence="8" id="KW-1185">Reference proteome</keyword>
<dbReference type="EMBL" id="JAACJP010000022">
    <property type="protein sequence ID" value="KAF5377900.1"/>
    <property type="molecule type" value="Genomic_DNA"/>
</dbReference>
<dbReference type="CDD" id="cd12193">
    <property type="entry name" value="bZIP_GCN4"/>
    <property type="match status" value="1"/>
</dbReference>
<reference evidence="7 8" key="1">
    <citation type="journal article" date="2020" name="ISME J.">
        <title>Uncovering the hidden diversity of litter-decomposition mechanisms in mushroom-forming fungi.</title>
        <authorList>
            <person name="Floudas D."/>
            <person name="Bentzer J."/>
            <person name="Ahren D."/>
            <person name="Johansson T."/>
            <person name="Persson P."/>
            <person name="Tunlid A."/>
        </authorList>
    </citation>
    <scope>NUCLEOTIDE SEQUENCE [LARGE SCALE GENOMIC DNA]</scope>
    <source>
        <strain evidence="7 8">CBS 661.87</strain>
    </source>
</reference>
<dbReference type="GO" id="GO:0005667">
    <property type="term" value="C:transcription regulator complex"/>
    <property type="evidence" value="ECO:0007669"/>
    <property type="project" value="TreeGrafter"/>
</dbReference>
<evidence type="ECO:0000256" key="3">
    <source>
        <dbReference type="ARBA" id="ARBA00023163"/>
    </source>
</evidence>
<dbReference type="SUPFAM" id="SSF57959">
    <property type="entry name" value="Leucine zipper domain"/>
    <property type="match status" value="1"/>
</dbReference>
<dbReference type="Gene3D" id="3.30.160.60">
    <property type="entry name" value="Classic Zinc Finger"/>
    <property type="match status" value="1"/>
</dbReference>
<comment type="caution">
    <text evidence="7">The sequence shown here is derived from an EMBL/GenBank/DDBJ whole genome shotgun (WGS) entry which is preliminary data.</text>
</comment>
<keyword evidence="4" id="KW-0175">Coiled coil</keyword>
<feature type="domain" description="BZIP" evidence="6">
    <location>
        <begin position="514"/>
        <end position="554"/>
    </location>
</feature>
<evidence type="ECO:0000259" key="6">
    <source>
        <dbReference type="PROSITE" id="PS50217"/>
    </source>
</evidence>
<protein>
    <recommendedName>
        <fullName evidence="6">BZIP domain-containing protein</fullName>
    </recommendedName>
</protein>
<feature type="compositionally biased region" description="Basic residues" evidence="5">
    <location>
        <begin position="147"/>
        <end position="159"/>
    </location>
</feature>
<dbReference type="Proteomes" id="UP000565441">
    <property type="component" value="Unassembled WGS sequence"/>
</dbReference>
<dbReference type="InterPro" id="IPR004827">
    <property type="entry name" value="bZIP"/>
</dbReference>
<dbReference type="GO" id="GO:0000981">
    <property type="term" value="F:DNA-binding transcription factor activity, RNA polymerase II-specific"/>
    <property type="evidence" value="ECO:0007669"/>
    <property type="project" value="TreeGrafter"/>
</dbReference>
<keyword evidence="3" id="KW-0804">Transcription</keyword>
<dbReference type="OrthoDB" id="2257100at2759"/>
<dbReference type="PROSITE" id="PS50217">
    <property type="entry name" value="BZIP"/>
    <property type="match status" value="1"/>
</dbReference>
<evidence type="ECO:0000256" key="4">
    <source>
        <dbReference type="SAM" id="Coils"/>
    </source>
</evidence>
<keyword evidence="2" id="KW-0238">DNA-binding</keyword>
<dbReference type="PANTHER" id="PTHR11462:SF35">
    <property type="entry name" value="TRANSCRIPTION FACTOR JRA"/>
    <property type="match status" value="1"/>
</dbReference>
<feature type="compositionally biased region" description="Polar residues" evidence="5">
    <location>
        <begin position="160"/>
        <end position="171"/>
    </location>
</feature>
<dbReference type="InterPro" id="IPR046347">
    <property type="entry name" value="bZIP_sf"/>
</dbReference>
<proteinExistence type="predicted"/>
<evidence type="ECO:0000313" key="8">
    <source>
        <dbReference type="Proteomes" id="UP000565441"/>
    </source>
</evidence>
<feature type="compositionally biased region" description="Low complexity" evidence="5">
    <location>
        <begin position="1"/>
        <end position="11"/>
    </location>
</feature>
<feature type="region of interest" description="Disordered" evidence="5">
    <location>
        <begin position="482"/>
        <end position="511"/>
    </location>
</feature>
<gene>
    <name evidence="7" type="ORF">D9615_006763</name>
</gene>
<organism evidence="7 8">
    <name type="scientific">Tricholomella constricta</name>
    <dbReference type="NCBI Taxonomy" id="117010"/>
    <lineage>
        <taxon>Eukaryota</taxon>
        <taxon>Fungi</taxon>
        <taxon>Dikarya</taxon>
        <taxon>Basidiomycota</taxon>
        <taxon>Agaricomycotina</taxon>
        <taxon>Agaricomycetes</taxon>
        <taxon>Agaricomycetidae</taxon>
        <taxon>Agaricales</taxon>
        <taxon>Tricholomatineae</taxon>
        <taxon>Lyophyllaceae</taxon>
        <taxon>Tricholomella</taxon>
    </lineage>
</organism>
<accession>A0A8H5M1K0</accession>
<dbReference type="AlphaFoldDB" id="A0A8H5M1K0"/>
<feature type="region of interest" description="Disordered" evidence="5">
    <location>
        <begin position="276"/>
        <end position="301"/>
    </location>
</feature>
<dbReference type="Pfam" id="PF07716">
    <property type="entry name" value="bZIP_2"/>
    <property type="match status" value="1"/>
</dbReference>
<dbReference type="PROSITE" id="PS00036">
    <property type="entry name" value="BZIP_BASIC"/>
    <property type="match status" value="1"/>
</dbReference>
<evidence type="ECO:0000313" key="7">
    <source>
        <dbReference type="EMBL" id="KAF5377900.1"/>
    </source>
</evidence>
<name>A0A8H5M1K0_9AGAR</name>
<feature type="coiled-coil region" evidence="4">
    <location>
        <begin position="532"/>
        <end position="559"/>
    </location>
</feature>
<evidence type="ECO:0000256" key="5">
    <source>
        <dbReference type="SAM" id="MobiDB-lite"/>
    </source>
</evidence>
<evidence type="ECO:0000256" key="2">
    <source>
        <dbReference type="ARBA" id="ARBA00023125"/>
    </source>
</evidence>
<keyword evidence="1" id="KW-0805">Transcription regulation</keyword>
<feature type="region of interest" description="Disordered" evidence="5">
    <location>
        <begin position="393"/>
        <end position="452"/>
    </location>
</feature>
<sequence length="583" mass="64205">MSSSSLSRPRSQYAAPSAESSTHVQMPDEEDAQHSPMWDASSLTPEHHISSSLADHSLAAQYSIKSELTESPDFRISRLSTVLPRPPLHPTTSPEVAIPAQNYTRNINSFEDVPSFVNSSASYLSSSATRTDAFSHYLGPSVSSSTHSHHVLTHRRQRPRTSNQVFTSSHGSVAPHGLPQSLPPAPSTAPRRTTQSEPIQPTLPDFSSMASNYLNMLAQKPTDNTMAADSTTTNTTVSPADLQQQAFGPEDLQSIVDVIKGGYILNVDPRVHLAEPHPASTTMPPPPTPETPELWSSPAYTTFGDEFPDYSPFSPDIDALNTPVVGNEGDDMMSGMVLFDDEYHGGDLFPPMDYTEFNFEKPAAAPQLPENLYTFSPASPALHDFNPSINPSSIYPSPRLPSDLSSFPSPAPATPSTLPCTLDSLPNHNTAKAVESDVIPRRRSSATGTRKGVTPAALVPINAPTQPRKYLIPSKTSRKEVPSVFAKKRSRSTAFDEEEDEFNEPPLPPDATEKEQIEYKRRQNTVAARRSRKRKLQYQQDLEEKVERLQRERDVWKTRAVMCQEMLVANGVQFTPFQDSTED</sequence>
<feature type="compositionally biased region" description="Low complexity" evidence="5">
    <location>
        <begin position="404"/>
        <end position="419"/>
    </location>
</feature>
<evidence type="ECO:0000256" key="1">
    <source>
        <dbReference type="ARBA" id="ARBA00023015"/>
    </source>
</evidence>
<dbReference type="InterPro" id="IPR050946">
    <property type="entry name" value="AP-1_TF_bZIP"/>
</dbReference>